<feature type="coiled-coil region" evidence="1">
    <location>
        <begin position="222"/>
        <end position="256"/>
    </location>
</feature>
<evidence type="ECO:0000313" key="2">
    <source>
        <dbReference type="EMBL" id="AVH30007.1"/>
    </source>
</evidence>
<dbReference type="Proteomes" id="UP000237665">
    <property type="component" value="Chromosome 2"/>
</dbReference>
<proteinExistence type="predicted"/>
<evidence type="ECO:0000256" key="1">
    <source>
        <dbReference type="SAM" id="Coils"/>
    </source>
</evidence>
<accession>A0ABN5HSQ8</accession>
<keyword evidence="3" id="KW-1185">Reference proteome</keyword>
<keyword evidence="1" id="KW-0175">Coiled coil</keyword>
<name>A0ABN5HSQ8_9VIBR</name>
<protein>
    <recommendedName>
        <fullName evidence="4">KfrA N-terminal DNA-binding domain-containing protein</fullName>
    </recommendedName>
</protein>
<evidence type="ECO:0008006" key="4">
    <source>
        <dbReference type="Google" id="ProtNLM"/>
    </source>
</evidence>
<dbReference type="RefSeq" id="WP_046875413.1">
    <property type="nucleotide sequence ID" value="NZ_CP014133.1"/>
</dbReference>
<organism evidence="2 3">
    <name type="scientific">Vibrio diabolicus</name>
    <dbReference type="NCBI Taxonomy" id="50719"/>
    <lineage>
        <taxon>Bacteria</taxon>
        <taxon>Pseudomonadati</taxon>
        <taxon>Pseudomonadota</taxon>
        <taxon>Gammaproteobacteria</taxon>
        <taxon>Vibrionales</taxon>
        <taxon>Vibrionaceae</taxon>
        <taxon>Vibrio</taxon>
        <taxon>Vibrio diabolicus subgroup</taxon>
    </lineage>
</organism>
<evidence type="ECO:0000313" key="3">
    <source>
        <dbReference type="Proteomes" id="UP000237665"/>
    </source>
</evidence>
<dbReference type="EMBL" id="CP014133">
    <property type="protein sequence ID" value="AVH30007.1"/>
    <property type="molecule type" value="Genomic_DNA"/>
</dbReference>
<gene>
    <name evidence="2" type="ORF">AL468_23135</name>
</gene>
<sequence length="272" mass="31552">MKKQNYNQTMSVSEQTISNLLTDGHTEQTDQTYLLMEASFLEKLKLLGYSPQKGKPFSDYYKAMKEGENSGDSIENMTQLNEAVGGKFNKSRAAYEAYWEFQSPNLPSEPVPQDFSQKLMGSIQVDIKSIWRQTQEEINNALAEKSAQDEDEKSMLSLKLIDSDELIDELRGQLVVLEGKAIESQSKMEELFETKAQLMQLEQCQIEIESLQDRDAENQRVITELNVMNRQLEIQAHQLMEQNQRLQQEYEFSMAERYRLEGRLEQHLSEQI</sequence>
<reference evidence="3" key="1">
    <citation type="submission" date="2017-12" db="EMBL/GenBank/DDBJ databases">
        <title>FDA dAtabase for Regulatory Grade micrObial Sequences (FDA-ARGOS): Supporting development and validation of Infectious Disease Dx tests.</title>
        <authorList>
            <person name="Hoffmann M."/>
            <person name="Allard M."/>
            <person name="Evans P."/>
            <person name="Brown E."/>
            <person name="Tallon L.J."/>
            <person name="Sadzewicz L."/>
            <person name="Sengamalay N."/>
            <person name="Ott S."/>
            <person name="Godinez A."/>
            <person name="Nagaraj S."/>
            <person name="Vavikolanu K."/>
            <person name="Aluvathingal J."/>
            <person name="Nadendla S."/>
            <person name="Hobson J."/>
            <person name="Sichtig H."/>
        </authorList>
    </citation>
    <scope>NUCLEOTIDE SEQUENCE [LARGE SCALE GENOMIC DNA]</scope>
    <source>
        <strain evidence="3">LMG 3418</strain>
    </source>
</reference>